<comment type="caution">
    <text evidence="2">The sequence shown here is derived from an EMBL/GenBank/DDBJ whole genome shotgun (WGS) entry which is preliminary data.</text>
</comment>
<accession>A0A822YJ17</accession>
<sequence>MEGSKSVDKLSEVHRSKTHCHQTQPLISCSASI</sequence>
<dbReference type="EMBL" id="DUZY01000003">
    <property type="protein sequence ID" value="DAD32517.1"/>
    <property type="molecule type" value="Genomic_DNA"/>
</dbReference>
<dbReference type="Proteomes" id="UP000607653">
    <property type="component" value="Unassembled WGS sequence"/>
</dbReference>
<organism evidence="2 3">
    <name type="scientific">Nelumbo nucifera</name>
    <name type="common">Sacred lotus</name>
    <dbReference type="NCBI Taxonomy" id="4432"/>
    <lineage>
        <taxon>Eukaryota</taxon>
        <taxon>Viridiplantae</taxon>
        <taxon>Streptophyta</taxon>
        <taxon>Embryophyta</taxon>
        <taxon>Tracheophyta</taxon>
        <taxon>Spermatophyta</taxon>
        <taxon>Magnoliopsida</taxon>
        <taxon>Proteales</taxon>
        <taxon>Nelumbonaceae</taxon>
        <taxon>Nelumbo</taxon>
    </lineage>
</organism>
<proteinExistence type="predicted"/>
<gene>
    <name evidence="2" type="ORF">HUJ06_011368</name>
</gene>
<evidence type="ECO:0000313" key="2">
    <source>
        <dbReference type="EMBL" id="DAD32517.1"/>
    </source>
</evidence>
<evidence type="ECO:0000313" key="3">
    <source>
        <dbReference type="Proteomes" id="UP000607653"/>
    </source>
</evidence>
<feature type="region of interest" description="Disordered" evidence="1">
    <location>
        <begin position="1"/>
        <end position="23"/>
    </location>
</feature>
<feature type="compositionally biased region" description="Basic and acidic residues" evidence="1">
    <location>
        <begin position="1"/>
        <end position="15"/>
    </location>
</feature>
<keyword evidence="3" id="KW-1185">Reference proteome</keyword>
<protein>
    <submittedName>
        <fullName evidence="2">Uncharacterized protein</fullName>
    </submittedName>
</protein>
<dbReference type="AlphaFoldDB" id="A0A822YJ17"/>
<reference evidence="2 3" key="1">
    <citation type="journal article" date="2020" name="Mol. Biol. Evol.">
        <title>Distinct Expression and Methylation Patterns for Genes with Different Fates following a Single Whole-Genome Duplication in Flowering Plants.</title>
        <authorList>
            <person name="Shi T."/>
            <person name="Rahmani R.S."/>
            <person name="Gugger P.F."/>
            <person name="Wang M."/>
            <person name="Li H."/>
            <person name="Zhang Y."/>
            <person name="Li Z."/>
            <person name="Wang Q."/>
            <person name="Van de Peer Y."/>
            <person name="Marchal K."/>
            <person name="Chen J."/>
        </authorList>
    </citation>
    <scope>NUCLEOTIDE SEQUENCE [LARGE SCALE GENOMIC DNA]</scope>
    <source>
        <tissue evidence="2">Leaf</tissue>
    </source>
</reference>
<name>A0A822YJ17_NELNU</name>
<evidence type="ECO:0000256" key="1">
    <source>
        <dbReference type="SAM" id="MobiDB-lite"/>
    </source>
</evidence>